<dbReference type="InterPro" id="IPR000477">
    <property type="entry name" value="RT_dom"/>
</dbReference>
<dbReference type="STRING" id="378806.STAUR_3100"/>
<dbReference type="InterPro" id="IPR043128">
    <property type="entry name" value="Rev_trsase/Diguanyl_cyclase"/>
</dbReference>
<dbReference type="InterPro" id="IPR043502">
    <property type="entry name" value="DNA/RNA_pol_sf"/>
</dbReference>
<dbReference type="PROSITE" id="PS50878">
    <property type="entry name" value="RT_POL"/>
    <property type="match status" value="1"/>
</dbReference>
<dbReference type="GO" id="GO:0003964">
    <property type="term" value="F:RNA-directed DNA polymerase activity"/>
    <property type="evidence" value="ECO:0007669"/>
    <property type="project" value="UniProtKB-KW"/>
</dbReference>
<dbReference type="eggNOG" id="COG3344">
    <property type="taxonomic scope" value="Bacteria"/>
</dbReference>
<dbReference type="InterPro" id="IPR030931">
    <property type="entry name" value="Group_II_RT_mat"/>
</dbReference>
<dbReference type="PANTHER" id="PTHR34047">
    <property type="entry name" value="NUCLEAR INTRON MATURASE 1, MITOCHONDRIAL-RELATED"/>
    <property type="match status" value="1"/>
</dbReference>
<evidence type="ECO:0000313" key="4">
    <source>
        <dbReference type="Proteomes" id="UP000001351"/>
    </source>
</evidence>
<keyword evidence="4" id="KW-1185">Reference proteome</keyword>
<dbReference type="AlphaFoldDB" id="E3FTU0"/>
<accession>E3FTU0</accession>
<dbReference type="Pfam" id="PF00078">
    <property type="entry name" value="RVT_1"/>
    <property type="match status" value="1"/>
</dbReference>
<comment type="similarity">
    <text evidence="1">Belongs to the bacterial reverse transcriptase family.</text>
</comment>
<protein>
    <submittedName>
        <fullName evidence="3">RNA-directed DNA polymerase (Reverse transcriptase)</fullName>
    </submittedName>
</protein>
<dbReference type="InterPro" id="IPR051083">
    <property type="entry name" value="GrpII_Intron_Splice-Mob/Def"/>
</dbReference>
<evidence type="ECO:0000259" key="2">
    <source>
        <dbReference type="PROSITE" id="PS50878"/>
    </source>
</evidence>
<evidence type="ECO:0000313" key="3">
    <source>
        <dbReference type="EMBL" id="ADO70892.1"/>
    </source>
</evidence>
<evidence type="ECO:0000256" key="1">
    <source>
        <dbReference type="ARBA" id="ARBA00034120"/>
    </source>
</evidence>
<reference evidence="3 4" key="1">
    <citation type="journal article" date="2011" name="Mol. Biol. Evol.">
        <title>Comparative genomic analysis of fruiting body formation in Myxococcales.</title>
        <authorList>
            <person name="Huntley S."/>
            <person name="Hamann N."/>
            <person name="Wegener-Feldbrugge S."/>
            <person name="Treuner-Lange A."/>
            <person name="Kube M."/>
            <person name="Reinhardt R."/>
            <person name="Klages S."/>
            <person name="Muller R."/>
            <person name="Ronning C.M."/>
            <person name="Nierman W.C."/>
            <person name="Sogaard-Andersen L."/>
        </authorList>
    </citation>
    <scope>NUCLEOTIDE SEQUENCE [LARGE SCALE GENOMIC DNA]</scope>
    <source>
        <strain evidence="3 4">DW4/3-1</strain>
    </source>
</reference>
<dbReference type="Proteomes" id="UP000001351">
    <property type="component" value="Chromosome"/>
</dbReference>
<dbReference type="CDD" id="cd01651">
    <property type="entry name" value="RT_G2_intron"/>
    <property type="match status" value="1"/>
</dbReference>
<proteinExistence type="inferred from homology"/>
<dbReference type="PANTHER" id="PTHR34047:SF8">
    <property type="entry name" value="PROTEIN YKFC"/>
    <property type="match status" value="1"/>
</dbReference>
<name>E3FTU0_STIAD</name>
<keyword evidence="3" id="KW-0548">Nucleotidyltransferase</keyword>
<feature type="domain" description="Reverse transcriptase" evidence="2">
    <location>
        <begin position="78"/>
        <end position="327"/>
    </location>
</feature>
<dbReference type="SUPFAM" id="SSF56672">
    <property type="entry name" value="DNA/RNA polymerases"/>
    <property type="match status" value="1"/>
</dbReference>
<sequence>MGNTEGALKPESVSTKQARIAQLARSSPAMVLTSLNHHLDEEWLRYAYEQTRKDGAAGIDRQTAKDYEANLEVNLKSLLERIKSGRYKAPPVRRTYIPKADGSQRPLGIPTFEDKVAQRAIVLLLEPIYEQDFRPFSFGFRPGRSAHQALRELRSSILERNGRWVLDVDLRRYFDTIEHGKLREVLARRVADGVVRRMIDKWLKAGVLEEGPLLRLEQGTPQGGVISPLLANVYLHYVLDEWYEREVVPRMKGKCSLIRYADDLVMVFEDFLDCRRVLEVLGKRLAKYGLTLHPGKTRMVDFRFKRPGGGQHPATQATTFDFLGFTHVWGKSQRGKNVVYQVTAKSRYARAVKAVWEWCKRNRHRPLAEQHRRLSRAMLGHYAYYGITGNTRRVRWYAHRVQRAWYRWLSTRSRGGGGLRWRRYEQLLGRYPLPTPRVVHRYTTTSETAP</sequence>
<dbReference type="NCBIfam" id="TIGR04416">
    <property type="entry name" value="group_II_RT_mat"/>
    <property type="match status" value="1"/>
</dbReference>
<gene>
    <name evidence="3" type="ordered locus">STAUR_3100</name>
</gene>
<dbReference type="Gene3D" id="3.30.70.270">
    <property type="match status" value="1"/>
</dbReference>
<organism evidence="3 4">
    <name type="scientific">Stigmatella aurantiaca (strain DW4/3-1)</name>
    <dbReference type="NCBI Taxonomy" id="378806"/>
    <lineage>
        <taxon>Bacteria</taxon>
        <taxon>Pseudomonadati</taxon>
        <taxon>Myxococcota</taxon>
        <taxon>Myxococcia</taxon>
        <taxon>Myxococcales</taxon>
        <taxon>Cystobacterineae</taxon>
        <taxon>Archangiaceae</taxon>
        <taxon>Stigmatella</taxon>
    </lineage>
</organism>
<keyword evidence="3" id="KW-0808">Transferase</keyword>
<dbReference type="KEGG" id="sur:STAUR_3100"/>
<dbReference type="HOGENOM" id="CLU_013584_6_0_7"/>
<keyword evidence="3" id="KW-0695">RNA-directed DNA polymerase</keyword>
<dbReference type="EMBL" id="CP002271">
    <property type="protein sequence ID" value="ADO70892.1"/>
    <property type="molecule type" value="Genomic_DNA"/>
</dbReference>